<keyword evidence="2 5" id="KW-0863">Zinc-finger</keyword>
<dbReference type="OMA" id="CTSATDM"/>
<reference evidence="8 9" key="1">
    <citation type="journal article" date="2011" name="Science">
        <title>The Selaginella genome identifies genetic changes associated with the evolution of vascular plants.</title>
        <authorList>
            <person name="Banks J.A."/>
            <person name="Nishiyama T."/>
            <person name="Hasebe M."/>
            <person name="Bowman J.L."/>
            <person name="Gribskov M."/>
            <person name="dePamphilis C."/>
            <person name="Albert V.A."/>
            <person name="Aono N."/>
            <person name="Aoyama T."/>
            <person name="Ambrose B.A."/>
            <person name="Ashton N.W."/>
            <person name="Axtell M.J."/>
            <person name="Barker E."/>
            <person name="Barker M.S."/>
            <person name="Bennetzen J.L."/>
            <person name="Bonawitz N.D."/>
            <person name="Chapple C."/>
            <person name="Cheng C."/>
            <person name="Correa L.G."/>
            <person name="Dacre M."/>
            <person name="DeBarry J."/>
            <person name="Dreyer I."/>
            <person name="Elias M."/>
            <person name="Engstrom E.M."/>
            <person name="Estelle M."/>
            <person name="Feng L."/>
            <person name="Finet C."/>
            <person name="Floyd S.K."/>
            <person name="Frommer W.B."/>
            <person name="Fujita T."/>
            <person name="Gramzow L."/>
            <person name="Gutensohn M."/>
            <person name="Harholt J."/>
            <person name="Hattori M."/>
            <person name="Heyl A."/>
            <person name="Hirai T."/>
            <person name="Hiwatashi Y."/>
            <person name="Ishikawa M."/>
            <person name="Iwata M."/>
            <person name="Karol K.G."/>
            <person name="Koehler B."/>
            <person name="Kolukisaoglu U."/>
            <person name="Kubo M."/>
            <person name="Kurata T."/>
            <person name="Lalonde S."/>
            <person name="Li K."/>
            <person name="Li Y."/>
            <person name="Litt A."/>
            <person name="Lyons E."/>
            <person name="Manning G."/>
            <person name="Maruyama T."/>
            <person name="Michael T.P."/>
            <person name="Mikami K."/>
            <person name="Miyazaki S."/>
            <person name="Morinaga S."/>
            <person name="Murata T."/>
            <person name="Mueller-Roeber B."/>
            <person name="Nelson D.R."/>
            <person name="Obara M."/>
            <person name="Oguri Y."/>
            <person name="Olmstead R.G."/>
            <person name="Onodera N."/>
            <person name="Petersen B.L."/>
            <person name="Pils B."/>
            <person name="Prigge M."/>
            <person name="Rensing S.A."/>
            <person name="Riano-Pachon D.M."/>
            <person name="Roberts A.W."/>
            <person name="Sato Y."/>
            <person name="Scheller H.V."/>
            <person name="Schulz B."/>
            <person name="Schulz C."/>
            <person name="Shakirov E.V."/>
            <person name="Shibagaki N."/>
            <person name="Shinohara N."/>
            <person name="Shippen D.E."/>
            <person name="Soerensen I."/>
            <person name="Sotooka R."/>
            <person name="Sugimoto N."/>
            <person name="Sugita M."/>
            <person name="Sumikawa N."/>
            <person name="Tanurdzic M."/>
            <person name="Theissen G."/>
            <person name="Ulvskov P."/>
            <person name="Wakazuki S."/>
            <person name="Weng J.K."/>
            <person name="Willats W.W."/>
            <person name="Wipf D."/>
            <person name="Wolf P.G."/>
            <person name="Yang L."/>
            <person name="Zimmer A.D."/>
            <person name="Zhu Q."/>
            <person name="Mitros T."/>
            <person name="Hellsten U."/>
            <person name="Loque D."/>
            <person name="Otillar R."/>
            <person name="Salamov A."/>
            <person name="Schmutz J."/>
            <person name="Shapiro H."/>
            <person name="Lindquist E."/>
            <person name="Lucas S."/>
            <person name="Rokhsar D."/>
            <person name="Grigoriev I.V."/>
        </authorList>
    </citation>
    <scope>NUCLEOTIDE SEQUENCE [LARGE SCALE GENOMIC DNA]</scope>
</reference>
<dbReference type="STRING" id="88036.D8TDW9"/>
<evidence type="ECO:0000256" key="1">
    <source>
        <dbReference type="ARBA" id="ARBA00022723"/>
    </source>
</evidence>
<feature type="zinc finger region" description="C3H1-type" evidence="5">
    <location>
        <begin position="9"/>
        <end position="37"/>
    </location>
</feature>
<dbReference type="InParanoid" id="D8TDW9"/>
<feature type="domain" description="C3H1-type" evidence="7">
    <location>
        <begin position="250"/>
        <end position="278"/>
    </location>
</feature>
<evidence type="ECO:0000259" key="7">
    <source>
        <dbReference type="PROSITE" id="PS50103"/>
    </source>
</evidence>
<keyword evidence="4" id="KW-0238">DNA-binding</keyword>
<dbReference type="KEGG" id="smo:SELMODRAFT_45658"/>
<dbReference type="GO" id="GO:0008270">
    <property type="term" value="F:zinc ion binding"/>
    <property type="evidence" value="ECO:0007669"/>
    <property type="project" value="UniProtKB-KW"/>
</dbReference>
<dbReference type="InterPro" id="IPR050974">
    <property type="entry name" value="Plant_ZF_CCCH"/>
</dbReference>
<feature type="region of interest" description="Disordered" evidence="6">
    <location>
        <begin position="147"/>
        <end position="169"/>
    </location>
</feature>
<evidence type="ECO:0000256" key="4">
    <source>
        <dbReference type="ARBA" id="ARBA00023125"/>
    </source>
</evidence>
<dbReference type="InterPro" id="IPR000571">
    <property type="entry name" value="Znf_CCCH"/>
</dbReference>
<evidence type="ECO:0000313" key="9">
    <source>
        <dbReference type="Proteomes" id="UP000001514"/>
    </source>
</evidence>
<feature type="non-terminal residue" evidence="8">
    <location>
        <position position="1"/>
    </location>
</feature>
<evidence type="ECO:0000256" key="6">
    <source>
        <dbReference type="SAM" id="MobiDB-lite"/>
    </source>
</evidence>
<gene>
    <name evidence="8" type="ORF">SELMODRAFT_45658</name>
</gene>
<feature type="zinc finger region" description="C3H1-type" evidence="5">
    <location>
        <begin position="100"/>
        <end position="128"/>
    </location>
</feature>
<dbReference type="AlphaFoldDB" id="D8TDW9"/>
<dbReference type="eggNOG" id="KOG1677">
    <property type="taxonomic scope" value="Eukaryota"/>
</dbReference>
<dbReference type="Proteomes" id="UP000001514">
    <property type="component" value="Unassembled WGS sequence"/>
</dbReference>
<dbReference type="HOGENOM" id="CLU_033292_2_1_1"/>
<dbReference type="PANTHER" id="PTHR12506">
    <property type="entry name" value="PROTEIN PHOSPHATASE RELATED"/>
    <property type="match status" value="1"/>
</dbReference>
<sequence length="295" mass="31439">GGGGPYPERPGEQDCVYYMRTGLCAFGMSCKFNHPPNRKLAAAIARGKGEYPERPGQPECQYFLKTGTCKFGSTCKYDHPRDKAGIQSRVQLNIVGLPYRPGEKECAYYMRTGSCKYGVTCKFHHPQPAVVPSIYAAAAAAAAAAGASQPGTPNAATGTPQHFQPGSPTTADYSPFVPGSPTMGLPAGLREHKGGGGGDAFPERPGVAECQYYLKTGDCKYGASCRFHHPRDRISASAPTMLSPMGLPLRTGVQPCSYYIRFGICKFGPTCKFDHPLAAIYGFGSEVPASPPSIH</sequence>
<dbReference type="SMART" id="SM00356">
    <property type="entry name" value="ZnF_C3H1"/>
    <property type="match status" value="5"/>
</dbReference>
<feature type="zinc finger region" description="C3H1-type" evidence="5">
    <location>
        <begin position="54"/>
        <end position="82"/>
    </location>
</feature>
<dbReference type="GO" id="GO:0003677">
    <property type="term" value="F:DNA binding"/>
    <property type="evidence" value="ECO:0007669"/>
    <property type="project" value="UniProtKB-KW"/>
</dbReference>
<feature type="compositionally biased region" description="Polar residues" evidence="6">
    <location>
        <begin position="149"/>
        <end position="169"/>
    </location>
</feature>
<dbReference type="SUPFAM" id="SSF90229">
    <property type="entry name" value="CCCH zinc finger"/>
    <property type="match status" value="5"/>
</dbReference>
<evidence type="ECO:0000313" key="8">
    <source>
        <dbReference type="EMBL" id="EFJ05156.1"/>
    </source>
</evidence>
<dbReference type="Gene3D" id="4.10.1000.10">
    <property type="entry name" value="Zinc finger, CCCH-type"/>
    <property type="match status" value="2"/>
</dbReference>
<proteinExistence type="predicted"/>
<evidence type="ECO:0000256" key="3">
    <source>
        <dbReference type="ARBA" id="ARBA00022833"/>
    </source>
</evidence>
<keyword evidence="3 5" id="KW-0862">Zinc</keyword>
<dbReference type="FunCoup" id="D8TDW9">
    <property type="interactions" value="1448"/>
</dbReference>
<feature type="zinc finger region" description="C3H1-type" evidence="5">
    <location>
        <begin position="250"/>
        <end position="278"/>
    </location>
</feature>
<feature type="domain" description="C3H1-type" evidence="7">
    <location>
        <begin position="54"/>
        <end position="82"/>
    </location>
</feature>
<feature type="non-terminal residue" evidence="8">
    <location>
        <position position="295"/>
    </location>
</feature>
<protein>
    <recommendedName>
        <fullName evidence="7">C3H1-type domain-containing protein</fullName>
    </recommendedName>
</protein>
<feature type="domain" description="C3H1-type" evidence="7">
    <location>
        <begin position="100"/>
        <end position="128"/>
    </location>
</feature>
<evidence type="ECO:0000256" key="2">
    <source>
        <dbReference type="ARBA" id="ARBA00022771"/>
    </source>
</evidence>
<dbReference type="EMBL" id="GL377735">
    <property type="protein sequence ID" value="EFJ05156.1"/>
    <property type="molecule type" value="Genomic_DNA"/>
</dbReference>
<dbReference type="PROSITE" id="PS50103">
    <property type="entry name" value="ZF_C3H1"/>
    <property type="match status" value="5"/>
</dbReference>
<dbReference type="InterPro" id="IPR036855">
    <property type="entry name" value="Znf_CCCH_sf"/>
</dbReference>
<dbReference type="GO" id="GO:0003729">
    <property type="term" value="F:mRNA binding"/>
    <property type="evidence" value="ECO:0000318"/>
    <property type="project" value="GO_Central"/>
</dbReference>
<feature type="zinc finger region" description="C3H1-type" evidence="5">
    <location>
        <begin position="204"/>
        <end position="232"/>
    </location>
</feature>
<keyword evidence="9" id="KW-1185">Reference proteome</keyword>
<dbReference type="Gene3D" id="2.30.30.1190">
    <property type="match status" value="1"/>
</dbReference>
<evidence type="ECO:0000256" key="5">
    <source>
        <dbReference type="PROSITE-ProRule" id="PRU00723"/>
    </source>
</evidence>
<dbReference type="Pfam" id="PF00642">
    <property type="entry name" value="zf-CCCH"/>
    <property type="match status" value="5"/>
</dbReference>
<organism evidence="9">
    <name type="scientific">Selaginella moellendorffii</name>
    <name type="common">Spikemoss</name>
    <dbReference type="NCBI Taxonomy" id="88036"/>
    <lineage>
        <taxon>Eukaryota</taxon>
        <taxon>Viridiplantae</taxon>
        <taxon>Streptophyta</taxon>
        <taxon>Embryophyta</taxon>
        <taxon>Tracheophyta</taxon>
        <taxon>Lycopodiopsida</taxon>
        <taxon>Selaginellales</taxon>
        <taxon>Selaginellaceae</taxon>
        <taxon>Selaginella</taxon>
    </lineage>
</organism>
<feature type="domain" description="C3H1-type" evidence="7">
    <location>
        <begin position="9"/>
        <end position="37"/>
    </location>
</feature>
<keyword evidence="1 5" id="KW-0479">Metal-binding</keyword>
<feature type="domain" description="C3H1-type" evidence="7">
    <location>
        <begin position="204"/>
        <end position="232"/>
    </location>
</feature>
<dbReference type="PANTHER" id="PTHR12506:SF50">
    <property type="entry name" value="ZINC FINGER CCCH DOMAIN-CONTAINING PROTEIN 26"/>
    <property type="match status" value="1"/>
</dbReference>
<dbReference type="Gramene" id="EFJ05156">
    <property type="protein sequence ID" value="EFJ05156"/>
    <property type="gene ID" value="SELMODRAFT_45658"/>
</dbReference>
<name>D8TDW9_SELML</name>
<accession>D8TDW9</accession>